<feature type="transmembrane region" description="Helical" evidence="9">
    <location>
        <begin position="179"/>
        <end position="199"/>
    </location>
</feature>
<gene>
    <name evidence="11" type="ORF">EPA93_44440</name>
</gene>
<dbReference type="KEGG" id="kbs:EPA93_44440"/>
<dbReference type="PROSITE" id="PS51105">
    <property type="entry name" value="PTS_EIIC_TYPE_3"/>
    <property type="match status" value="1"/>
</dbReference>
<feature type="transmembrane region" description="Helical" evidence="9">
    <location>
        <begin position="396"/>
        <end position="414"/>
    </location>
</feature>
<keyword evidence="2 8" id="KW-0813">Transport</keyword>
<protein>
    <recommendedName>
        <fullName evidence="8">Permease IIC component</fullName>
    </recommendedName>
</protein>
<keyword evidence="4 8" id="KW-0762">Sugar transport</keyword>
<feature type="transmembrane region" description="Helical" evidence="9">
    <location>
        <begin position="132"/>
        <end position="158"/>
    </location>
</feature>
<feature type="transmembrane region" description="Helical" evidence="9">
    <location>
        <begin position="74"/>
        <end position="95"/>
    </location>
</feature>
<evidence type="ECO:0000256" key="8">
    <source>
        <dbReference type="PIRNR" id="PIRNR006351"/>
    </source>
</evidence>
<accession>A0A4P6K3C2</accession>
<dbReference type="AlphaFoldDB" id="A0A4P6K3C2"/>
<feature type="transmembrane region" description="Helical" evidence="9">
    <location>
        <begin position="107"/>
        <end position="126"/>
    </location>
</feature>
<evidence type="ECO:0000256" key="6">
    <source>
        <dbReference type="ARBA" id="ARBA00022989"/>
    </source>
</evidence>
<keyword evidence="6 9" id="KW-1133">Transmembrane helix</keyword>
<dbReference type="InterPro" id="IPR051088">
    <property type="entry name" value="PTS_Sugar-EIIC/EIIB"/>
</dbReference>
<evidence type="ECO:0000259" key="10">
    <source>
        <dbReference type="PROSITE" id="PS51105"/>
    </source>
</evidence>
<dbReference type="GO" id="GO:0009401">
    <property type="term" value="P:phosphoenolpyruvate-dependent sugar phosphotransferase system"/>
    <property type="evidence" value="ECO:0007669"/>
    <property type="project" value="InterPro"/>
</dbReference>
<dbReference type="GO" id="GO:0008982">
    <property type="term" value="F:protein-N(PI)-phosphohistidine-sugar phosphotransferase activity"/>
    <property type="evidence" value="ECO:0007669"/>
    <property type="project" value="UniProtKB-UniRule"/>
</dbReference>
<dbReference type="Pfam" id="PF02378">
    <property type="entry name" value="PTS_EIIC"/>
    <property type="match status" value="1"/>
</dbReference>
<keyword evidence="5 9" id="KW-0812">Transmembrane</keyword>
<keyword evidence="7 8" id="KW-0472">Membrane</keyword>
<feature type="transmembrane region" description="Helical" evidence="9">
    <location>
        <begin position="35"/>
        <end position="54"/>
    </location>
</feature>
<feature type="domain" description="PTS EIIC type-3" evidence="10">
    <location>
        <begin position="12"/>
        <end position="413"/>
    </location>
</feature>
<name>A0A4P6K3C2_KTERU</name>
<feature type="transmembrane region" description="Helical" evidence="9">
    <location>
        <begin position="285"/>
        <end position="306"/>
    </location>
</feature>
<dbReference type="EMBL" id="CP035758">
    <property type="protein sequence ID" value="QBD82644.1"/>
    <property type="molecule type" value="Genomic_DNA"/>
</dbReference>
<dbReference type="RefSeq" id="WP_129893713.1">
    <property type="nucleotide sequence ID" value="NZ_CP035758.1"/>
</dbReference>
<keyword evidence="12" id="KW-1185">Reference proteome</keyword>
<dbReference type="InterPro" id="IPR004501">
    <property type="entry name" value="PTS_EIIC_3"/>
</dbReference>
<organism evidence="11 12">
    <name type="scientific">Ktedonosporobacter rubrisoli</name>
    <dbReference type="NCBI Taxonomy" id="2509675"/>
    <lineage>
        <taxon>Bacteria</taxon>
        <taxon>Bacillati</taxon>
        <taxon>Chloroflexota</taxon>
        <taxon>Ktedonobacteria</taxon>
        <taxon>Ktedonobacterales</taxon>
        <taxon>Ktedonosporobacteraceae</taxon>
        <taxon>Ktedonosporobacter</taxon>
    </lineage>
</organism>
<dbReference type="GO" id="GO:1901264">
    <property type="term" value="P:carbohydrate derivative transport"/>
    <property type="evidence" value="ECO:0007669"/>
    <property type="project" value="TreeGrafter"/>
</dbReference>
<evidence type="ECO:0000256" key="4">
    <source>
        <dbReference type="ARBA" id="ARBA00022597"/>
    </source>
</evidence>
<sequence>MNSFIERSSQWFERYLVPPLGILASSVHLQAIRDAFIIFTLPLIIAGSLFLIISNPPLPGLATLLAPYQTALTVPFQLSFGLMALILTFGVAYSLAQYYRTEPVQPAILALVLFLVAAMPVCNLADLKLGEILPYLGGQGLLVAIIIGIITTEVMRWFRTSRFTIKLPRTVPPNVKRAFEALVPTVLLLTAIWAIEWFISAHTYIGTDGKLHQLTAPVLLMRLFQPLVVVQDSYPAAIFEIILMMLLWSVGIHGMNVVTAMAAPFWFTTLANNVHGGHGIVTEPFFHIFAHLGGSGATWPLVIYMLRSRSTQLRTVGKVALGPAIFNINEPVTFGVPMMLNPIMMIPFILVPVTIVTLNYIVFSLGWVHIPVVLQPFTVPVGISGFVASGGDIRGTFLQAFDLAVSAIMYYPFFKAWERILIAREAATEQEASQSAARAEMLQQSTH</sequence>
<dbReference type="NCBIfam" id="TIGR00410">
    <property type="entry name" value="lacE"/>
    <property type="match status" value="1"/>
</dbReference>
<proteinExistence type="predicted"/>
<dbReference type="PANTHER" id="PTHR33989">
    <property type="match status" value="1"/>
</dbReference>
<evidence type="ECO:0000256" key="1">
    <source>
        <dbReference type="ARBA" id="ARBA00004651"/>
    </source>
</evidence>
<evidence type="ECO:0000256" key="2">
    <source>
        <dbReference type="ARBA" id="ARBA00022448"/>
    </source>
</evidence>
<evidence type="ECO:0000256" key="7">
    <source>
        <dbReference type="ARBA" id="ARBA00023136"/>
    </source>
</evidence>
<keyword evidence="3 8" id="KW-1003">Cell membrane</keyword>
<evidence type="ECO:0000313" key="11">
    <source>
        <dbReference type="EMBL" id="QBD82644.1"/>
    </source>
</evidence>
<comment type="function">
    <text evidence="8">The phosphoenolpyruvate-dependent sugar phosphotransferase system (PTS), a major carbohydrate active -transport system, catalyzes the phosphorylation of incoming sugar substrates concomitant with their translocation across the cell membrane.</text>
</comment>
<dbReference type="InterPro" id="IPR003352">
    <property type="entry name" value="PTS_EIIC"/>
</dbReference>
<dbReference type="GO" id="GO:0005886">
    <property type="term" value="C:plasma membrane"/>
    <property type="evidence" value="ECO:0007669"/>
    <property type="project" value="UniProtKB-SubCell"/>
</dbReference>
<dbReference type="Proteomes" id="UP000290365">
    <property type="component" value="Chromosome"/>
</dbReference>
<evidence type="ECO:0000256" key="3">
    <source>
        <dbReference type="ARBA" id="ARBA00022475"/>
    </source>
</evidence>
<dbReference type="PANTHER" id="PTHR33989:SF11">
    <property type="entry name" value="LICHENAN PERMEASE IIC COMPONENT"/>
    <property type="match status" value="1"/>
</dbReference>
<evidence type="ECO:0000256" key="9">
    <source>
        <dbReference type="SAM" id="Phobius"/>
    </source>
</evidence>
<feature type="transmembrane region" description="Helical" evidence="9">
    <location>
        <begin position="348"/>
        <end position="370"/>
    </location>
</feature>
<dbReference type="InterPro" id="IPR004796">
    <property type="entry name" value="PTS_IIC_cello"/>
</dbReference>
<reference evidence="11 12" key="1">
    <citation type="submission" date="2019-01" db="EMBL/GenBank/DDBJ databases">
        <title>Ktedonosporobacter rubrisoli SCAWS-G2.</title>
        <authorList>
            <person name="Huang Y."/>
            <person name="Yan B."/>
        </authorList>
    </citation>
    <scope>NUCLEOTIDE SEQUENCE [LARGE SCALE GENOMIC DNA]</scope>
    <source>
        <strain evidence="11 12">SCAWS-G2</strain>
    </source>
</reference>
<feature type="transmembrane region" description="Helical" evidence="9">
    <location>
        <begin position="242"/>
        <end position="265"/>
    </location>
</feature>
<dbReference type="OrthoDB" id="9762141at2"/>
<dbReference type="PIRSF" id="PIRSF006351">
    <property type="entry name" value="PTS_EIIC-Cellobiose"/>
    <property type="match status" value="1"/>
</dbReference>
<evidence type="ECO:0000256" key="5">
    <source>
        <dbReference type="ARBA" id="ARBA00022692"/>
    </source>
</evidence>
<evidence type="ECO:0000313" key="12">
    <source>
        <dbReference type="Proteomes" id="UP000290365"/>
    </source>
</evidence>
<comment type="subcellular location">
    <subcellularLocation>
        <location evidence="1">Cell membrane</location>
        <topology evidence="1">Multi-pass membrane protein</topology>
    </subcellularLocation>
</comment>